<sequence>MATFLRHAIVTLAVVTCTALAVTFTVPSQAHTGNYRYASVDPAPVGISFEFFAFPSYFTNVTATTQCLSNWRDLTGVWPPIRIGGTTQDRAQYDAKTSAYVVYTVSNPANAPASLTFGSSFMTLAGNYNGSVVVGLNRGKNNIRNTIDAAKAAVSEMRNLLAIELGNEPEYYPKDGQPIAGGSWSPAIDAASQNNWAISVGSALNRRDIIQAGNSNDAPPRWGAAELIATQNATVKQYIHNYAHHNYPGGTITSLMSHRGISSNLHVFDADVAAALKEGKQYIFGETNSADLDNVVKYPAGGCSSNGCPYVKIVRGWDDVAVAETAAAGGGSDGEDWMKIQMSTLNLDFYIELDNDEAWYTFYTPPDGICSCLPQGAHPGVGHPACHAQYRASANSCFIALQESVHITMGRENDPNDERYKRYSRLPHSESHRQELAVYQHVIHVDAADSIGSTQDRLREVLLMRTANLLFQPMMHNLATIYAFGGLSECGKSSLAEAFCAYFGTKQAFRARIVYFNSVVNDILGISVYNLTEKEQALHLFHQLERFQRSHYWLKLLTLESLHRDSVTQYLKLWLGEKFQIVYIDTDDVKRRERPLVPIGQLASNDRGRGGLFVD</sequence>
<keyword evidence="2" id="KW-1185">Reference proteome</keyword>
<accession>A0ACC1P7F3</accession>
<protein>
    <submittedName>
        <fullName evidence="1">Uncharacterized protein</fullName>
    </submittedName>
</protein>
<name>A0ACC1P7F3_9PEZI</name>
<evidence type="ECO:0000313" key="1">
    <source>
        <dbReference type="EMBL" id="KAJ2988006.1"/>
    </source>
</evidence>
<reference evidence="1" key="1">
    <citation type="submission" date="2022-10" db="EMBL/GenBank/DDBJ databases">
        <title>Genome Sequence of Xylaria curta.</title>
        <authorList>
            <person name="Buettner E."/>
        </authorList>
    </citation>
    <scope>NUCLEOTIDE SEQUENCE</scope>
    <source>
        <strain evidence="1">Babe10</strain>
    </source>
</reference>
<comment type="caution">
    <text evidence="1">The sequence shown here is derived from an EMBL/GenBank/DDBJ whole genome shotgun (WGS) entry which is preliminary data.</text>
</comment>
<gene>
    <name evidence="1" type="ORF">NUW58_g4201</name>
</gene>
<organism evidence="1 2">
    <name type="scientific">Xylaria curta</name>
    <dbReference type="NCBI Taxonomy" id="42375"/>
    <lineage>
        <taxon>Eukaryota</taxon>
        <taxon>Fungi</taxon>
        <taxon>Dikarya</taxon>
        <taxon>Ascomycota</taxon>
        <taxon>Pezizomycotina</taxon>
        <taxon>Sordariomycetes</taxon>
        <taxon>Xylariomycetidae</taxon>
        <taxon>Xylariales</taxon>
        <taxon>Xylariaceae</taxon>
        <taxon>Xylaria</taxon>
    </lineage>
</organism>
<dbReference type="EMBL" id="JAPDGR010000710">
    <property type="protein sequence ID" value="KAJ2988006.1"/>
    <property type="molecule type" value="Genomic_DNA"/>
</dbReference>
<dbReference type="Proteomes" id="UP001143856">
    <property type="component" value="Unassembled WGS sequence"/>
</dbReference>
<evidence type="ECO:0000313" key="2">
    <source>
        <dbReference type="Proteomes" id="UP001143856"/>
    </source>
</evidence>
<proteinExistence type="predicted"/>